<dbReference type="EMBL" id="JAUZQC010000023">
    <property type="protein sequence ID" value="KAK5849896.1"/>
    <property type="molecule type" value="Genomic_DNA"/>
</dbReference>
<feature type="region of interest" description="Disordered" evidence="1">
    <location>
        <begin position="39"/>
        <end position="88"/>
    </location>
</feature>
<keyword evidence="3" id="KW-1185">Reference proteome</keyword>
<evidence type="ECO:0000256" key="1">
    <source>
        <dbReference type="SAM" id="MobiDB-lite"/>
    </source>
</evidence>
<evidence type="ECO:0000313" key="2">
    <source>
        <dbReference type="EMBL" id="KAK5849896.1"/>
    </source>
</evidence>
<sequence>MFPLLVSSLLSAADFPHSARKCPLQYSSRQIRRLPHLNLALGSPRPNPLLHSPQSQPTLSAARGPLGRTQSSASHTNQPPGPGAGEGQIKACLAPSFFSALTSNQPHSGVVSCQASACP</sequence>
<gene>
    <name evidence="2" type="ORF">PBY51_014194</name>
</gene>
<feature type="compositionally biased region" description="Polar residues" evidence="1">
    <location>
        <begin position="68"/>
        <end position="78"/>
    </location>
</feature>
<accession>A0AAN7ZYI9</accession>
<name>A0AAN7ZYI9_ELEMC</name>
<reference evidence="2 3" key="1">
    <citation type="journal article" date="2023" name="Genes (Basel)">
        <title>Chromosome-Level Genome Assembly and Circadian Gene Repertoire of the Patagonia Blennie Eleginops maclovinus-The Closest Ancestral Proxy of Antarctic Cryonotothenioids.</title>
        <authorList>
            <person name="Cheng C.C."/>
            <person name="Rivera-Colon A.G."/>
            <person name="Minhas B.F."/>
            <person name="Wilson L."/>
            <person name="Rayamajhi N."/>
            <person name="Vargas-Chacoff L."/>
            <person name="Catchen J.M."/>
        </authorList>
    </citation>
    <scope>NUCLEOTIDE SEQUENCE [LARGE SCALE GENOMIC DNA]</scope>
    <source>
        <strain evidence="2">JMC-PN-2008</strain>
    </source>
</reference>
<organism evidence="2 3">
    <name type="scientific">Eleginops maclovinus</name>
    <name type="common">Patagonian blennie</name>
    <name type="synonym">Eleginus maclovinus</name>
    <dbReference type="NCBI Taxonomy" id="56733"/>
    <lineage>
        <taxon>Eukaryota</taxon>
        <taxon>Metazoa</taxon>
        <taxon>Chordata</taxon>
        <taxon>Craniata</taxon>
        <taxon>Vertebrata</taxon>
        <taxon>Euteleostomi</taxon>
        <taxon>Actinopterygii</taxon>
        <taxon>Neopterygii</taxon>
        <taxon>Teleostei</taxon>
        <taxon>Neoteleostei</taxon>
        <taxon>Acanthomorphata</taxon>
        <taxon>Eupercaria</taxon>
        <taxon>Perciformes</taxon>
        <taxon>Notothenioidei</taxon>
        <taxon>Eleginopidae</taxon>
        <taxon>Eleginops</taxon>
    </lineage>
</organism>
<comment type="caution">
    <text evidence="2">The sequence shown here is derived from an EMBL/GenBank/DDBJ whole genome shotgun (WGS) entry which is preliminary data.</text>
</comment>
<evidence type="ECO:0000313" key="3">
    <source>
        <dbReference type="Proteomes" id="UP001346869"/>
    </source>
</evidence>
<proteinExistence type="predicted"/>
<dbReference type="AlphaFoldDB" id="A0AAN7ZYI9"/>
<protein>
    <submittedName>
        <fullName evidence="2">Uncharacterized protein</fullName>
    </submittedName>
</protein>
<dbReference type="Proteomes" id="UP001346869">
    <property type="component" value="Unassembled WGS sequence"/>
</dbReference>
<reference evidence="2 3" key="2">
    <citation type="journal article" date="2023" name="Mol. Biol. Evol.">
        <title>Genomics of Secondarily Temperate Adaptation in the Only Non-Antarctic Icefish.</title>
        <authorList>
            <person name="Rivera-Colon A.G."/>
            <person name="Rayamajhi N."/>
            <person name="Minhas B.F."/>
            <person name="Madrigal G."/>
            <person name="Bilyk K.T."/>
            <person name="Yoon V."/>
            <person name="Hune M."/>
            <person name="Gregory S."/>
            <person name="Cheng C.H.C."/>
            <person name="Catchen J.M."/>
        </authorList>
    </citation>
    <scope>NUCLEOTIDE SEQUENCE [LARGE SCALE GENOMIC DNA]</scope>
    <source>
        <strain evidence="2">JMC-PN-2008</strain>
    </source>
</reference>